<name>A0A7X8SPQ1_9BACT</name>
<dbReference type="InterPro" id="IPR019492">
    <property type="entry name" value="Cyclo-malto-dextrinase_C"/>
</dbReference>
<dbReference type="AlphaFoldDB" id="A0A7X8SPQ1"/>
<dbReference type="InterPro" id="IPR013783">
    <property type="entry name" value="Ig-like_fold"/>
</dbReference>
<sequence length="610" mass="70331">MSTPCNAIEKIEPPFWWKGMKNSSLQIMIYGRNIANTSPSIEESNVLLSKIEKLDNPNYLLLYLDLSHHRLPDTFLISFSKNGKQVDQKEYHLKDRQEEQCKNVGFNTSDVVYLIMPDRFSNGDPSIDNVDGMKEKVNRNAPFGRHGGDLKGIRNHLDYFVDLGVTALWLNPIQENNAQKYSYHGYGITDFYKVDPRLGTNQGYKSLVSLCHQLGLKVIMDLVFNHIGIDHWWMSDLPSLDWLNHQYYWDEGQKDSSFFGTNYQVTKQHDPYTSDEDFKANVEGWFTKDMPDLNQNNPFLAEYLIQNSIWWIEFSGINGIRMDTFGYAFKAFTSTWTKAILEEYPNFNIVGEVLVRETPVVAYFAGGAKNFDGYDSSLPSVTDMPLTFMANESFAKGDSKSEWDTPMRRLANHLAQDHLFKNPYNLMTCLDNHDVNRVMSNLKDPKRVQLALTFLLTTRGIPQIYYGTELLFEGLESDHSSLRLDFPGGWKGDKRSAFTKEGRTKSEEEMFSYIKRILHWRKTCQVIHNGRLVHFIPENDVYVYFRAFKDDTVMVLLNNNETKSITVSTANFNSMIKGAKKGYDVISDRNIDDLPILTIQPKTGMIIELK</sequence>
<dbReference type="CDD" id="cd11340">
    <property type="entry name" value="AmyAc_bac_CMD_like_3"/>
    <property type="match status" value="1"/>
</dbReference>
<keyword evidence="1 4" id="KW-0378">Hydrolase</keyword>
<accession>A0A7X8SPQ1</accession>
<dbReference type="PANTHER" id="PTHR10357:SF210">
    <property type="entry name" value="MALTODEXTRIN GLUCOSIDASE"/>
    <property type="match status" value="1"/>
</dbReference>
<comment type="caution">
    <text evidence="4">The sequence shown here is derived from an EMBL/GenBank/DDBJ whole genome shotgun (WGS) entry which is preliminary data.</text>
</comment>
<dbReference type="Pfam" id="PF10438">
    <property type="entry name" value="Cyc-maltodext_C"/>
    <property type="match status" value="1"/>
</dbReference>
<dbReference type="GO" id="GO:0005975">
    <property type="term" value="P:carbohydrate metabolic process"/>
    <property type="evidence" value="ECO:0007669"/>
    <property type="project" value="InterPro"/>
</dbReference>
<proteinExistence type="predicted"/>
<dbReference type="InterPro" id="IPR017853">
    <property type="entry name" value="GH"/>
</dbReference>
<dbReference type="Gene3D" id="3.20.20.80">
    <property type="entry name" value="Glycosidases"/>
    <property type="match status" value="1"/>
</dbReference>
<keyword evidence="2" id="KW-0326">Glycosidase</keyword>
<dbReference type="SMART" id="SM00642">
    <property type="entry name" value="Aamy"/>
    <property type="match status" value="1"/>
</dbReference>
<dbReference type="PANTHER" id="PTHR10357">
    <property type="entry name" value="ALPHA-AMYLASE FAMILY MEMBER"/>
    <property type="match status" value="1"/>
</dbReference>
<organism evidence="4 5">
    <name type="scientific">Flammeovirga agarivorans</name>
    <dbReference type="NCBI Taxonomy" id="2726742"/>
    <lineage>
        <taxon>Bacteria</taxon>
        <taxon>Pseudomonadati</taxon>
        <taxon>Bacteroidota</taxon>
        <taxon>Cytophagia</taxon>
        <taxon>Cytophagales</taxon>
        <taxon>Flammeovirgaceae</taxon>
        <taxon>Flammeovirga</taxon>
    </lineage>
</organism>
<dbReference type="SUPFAM" id="SSF51445">
    <property type="entry name" value="(Trans)glycosidases"/>
    <property type="match status" value="1"/>
</dbReference>
<feature type="domain" description="Glycosyl hydrolase family 13 catalytic" evidence="3">
    <location>
        <begin position="114"/>
        <end position="521"/>
    </location>
</feature>
<protein>
    <submittedName>
        <fullName evidence="4">Glycoside hydrolase family 13 protein</fullName>
    </submittedName>
</protein>
<evidence type="ECO:0000313" key="4">
    <source>
        <dbReference type="EMBL" id="NLR94109.1"/>
    </source>
</evidence>
<reference evidence="4 5" key="1">
    <citation type="submission" date="2020-04" db="EMBL/GenBank/DDBJ databases">
        <title>Flammeovirga sp. SR4, a novel species isolated from seawater.</title>
        <authorList>
            <person name="Wang X."/>
        </authorList>
    </citation>
    <scope>NUCLEOTIDE SEQUENCE [LARGE SCALE GENOMIC DNA]</scope>
    <source>
        <strain evidence="4 5">SR4</strain>
    </source>
</reference>
<dbReference type="SUPFAM" id="SSF51011">
    <property type="entry name" value="Glycosyl hydrolase domain"/>
    <property type="match status" value="1"/>
</dbReference>
<dbReference type="InterPro" id="IPR006047">
    <property type="entry name" value="GH13_cat_dom"/>
</dbReference>
<evidence type="ECO:0000256" key="1">
    <source>
        <dbReference type="ARBA" id="ARBA00022801"/>
    </source>
</evidence>
<evidence type="ECO:0000259" key="3">
    <source>
        <dbReference type="SMART" id="SM00642"/>
    </source>
</evidence>
<dbReference type="EMBL" id="JABAIL010000010">
    <property type="protein sequence ID" value="NLR94109.1"/>
    <property type="molecule type" value="Genomic_DNA"/>
</dbReference>
<dbReference type="InterPro" id="IPR014756">
    <property type="entry name" value="Ig_E-set"/>
</dbReference>
<dbReference type="Proteomes" id="UP000585050">
    <property type="component" value="Unassembled WGS sequence"/>
</dbReference>
<evidence type="ECO:0000313" key="5">
    <source>
        <dbReference type="Proteomes" id="UP000585050"/>
    </source>
</evidence>
<dbReference type="InterPro" id="IPR015171">
    <property type="entry name" value="Cyc-maltodext_N"/>
</dbReference>
<dbReference type="InterPro" id="IPR013780">
    <property type="entry name" value="Glyco_hydro_b"/>
</dbReference>
<keyword evidence="5" id="KW-1185">Reference proteome</keyword>
<dbReference type="Gene3D" id="2.60.40.10">
    <property type="entry name" value="Immunoglobulins"/>
    <property type="match status" value="1"/>
</dbReference>
<dbReference type="SUPFAM" id="SSF81296">
    <property type="entry name" value="E set domains"/>
    <property type="match status" value="1"/>
</dbReference>
<evidence type="ECO:0000256" key="2">
    <source>
        <dbReference type="ARBA" id="ARBA00023295"/>
    </source>
</evidence>
<dbReference type="GO" id="GO:0016798">
    <property type="term" value="F:hydrolase activity, acting on glycosyl bonds"/>
    <property type="evidence" value="ECO:0007669"/>
    <property type="project" value="UniProtKB-KW"/>
</dbReference>
<dbReference type="Pfam" id="PF09087">
    <property type="entry name" value="Cyc-maltodext_N"/>
    <property type="match status" value="1"/>
</dbReference>
<dbReference type="RefSeq" id="WP_168884823.1">
    <property type="nucleotide sequence ID" value="NZ_JABAIL010000010.1"/>
</dbReference>
<gene>
    <name evidence="4" type="ORF">HGP29_23100</name>
</gene>
<dbReference type="Gene3D" id="2.60.40.1180">
    <property type="entry name" value="Golgi alpha-mannosidase II"/>
    <property type="match status" value="1"/>
</dbReference>
<dbReference type="Pfam" id="PF00128">
    <property type="entry name" value="Alpha-amylase"/>
    <property type="match status" value="1"/>
</dbReference>